<accession>A0ABY1WF18</accession>
<dbReference type="RefSeq" id="WP_130532551.1">
    <property type="nucleotide sequence ID" value="NZ_SHME01000002.1"/>
</dbReference>
<evidence type="ECO:0000313" key="1">
    <source>
        <dbReference type="EMBL" id="TAA20552.1"/>
    </source>
</evidence>
<sequence length="62" mass="6862">MARTTDTERGARIALEVATARAAQLSLWPQELDNGFWQGVYMAAHEQLIECAALRSAQESRA</sequence>
<proteinExistence type="predicted"/>
<dbReference type="EMBL" id="SHME01000002">
    <property type="protein sequence ID" value="TAA20552.1"/>
    <property type="molecule type" value="Genomic_DNA"/>
</dbReference>
<organism evidence="1 2">
    <name type="scientific">Pseudoxanthomonas winnipegensis</name>
    <dbReference type="NCBI Taxonomy" id="2480810"/>
    <lineage>
        <taxon>Bacteria</taxon>
        <taxon>Pseudomonadati</taxon>
        <taxon>Pseudomonadota</taxon>
        <taxon>Gammaproteobacteria</taxon>
        <taxon>Lysobacterales</taxon>
        <taxon>Lysobacteraceae</taxon>
        <taxon>Pseudoxanthomonas</taxon>
    </lineage>
</organism>
<protein>
    <submittedName>
        <fullName evidence="1">Uncharacterized protein</fullName>
    </submittedName>
</protein>
<gene>
    <name evidence="1" type="ORF">EA658_06225</name>
</gene>
<comment type="caution">
    <text evidence="1">The sequence shown here is derived from an EMBL/GenBank/DDBJ whole genome shotgun (WGS) entry which is preliminary data.</text>
</comment>
<keyword evidence="2" id="KW-1185">Reference proteome</keyword>
<reference evidence="1 2" key="1">
    <citation type="submission" date="2019-02" db="EMBL/GenBank/DDBJ databases">
        <title>WGS of Pseudoxanthomonas species novum from clinical isolates.</title>
        <authorList>
            <person name="Bernier A.-M."/>
            <person name="Bernard K."/>
            <person name="Vachon A."/>
        </authorList>
    </citation>
    <scope>NUCLEOTIDE SEQUENCE [LARGE SCALE GENOMIC DNA]</scope>
    <source>
        <strain evidence="2">NML 170316</strain>
    </source>
</reference>
<evidence type="ECO:0000313" key="2">
    <source>
        <dbReference type="Proteomes" id="UP000293089"/>
    </source>
</evidence>
<name>A0ABY1WF18_9GAMM</name>
<dbReference type="Proteomes" id="UP000293089">
    <property type="component" value="Unassembled WGS sequence"/>
</dbReference>